<dbReference type="InterPro" id="IPR031105">
    <property type="entry name" value="TRP_plant"/>
</dbReference>
<dbReference type="CDD" id="cd11660">
    <property type="entry name" value="SANT_TRF"/>
    <property type="match status" value="1"/>
</dbReference>
<dbReference type="PANTHER" id="PTHR21717">
    <property type="entry name" value="TELOMERIC REPEAT BINDING PROTEIN"/>
    <property type="match status" value="1"/>
</dbReference>
<dbReference type="InterPro" id="IPR057625">
    <property type="entry name" value="TPR1-6-like_ubiquitin"/>
</dbReference>
<dbReference type="SUPFAM" id="SSF46689">
    <property type="entry name" value="Homeodomain-like"/>
    <property type="match status" value="1"/>
</dbReference>
<evidence type="ECO:0000256" key="4">
    <source>
        <dbReference type="SAM" id="MobiDB-lite"/>
    </source>
</evidence>
<accession>A0AAN7DU88</accession>
<feature type="domain" description="Myb-like" evidence="5">
    <location>
        <begin position="482"/>
        <end position="532"/>
    </location>
</feature>
<protein>
    <submittedName>
        <fullName evidence="7">Uncharacterized protein</fullName>
    </submittedName>
</protein>
<reference evidence="7 8" key="1">
    <citation type="journal article" date="2023" name="G3 (Bethesda)">
        <title>A haplotype-resolved chromosome-scale genome for Quercus rubra L. provides insights into the genetics of adaptive traits for red oak species.</title>
        <authorList>
            <person name="Kapoor B."/>
            <person name="Jenkins J."/>
            <person name="Schmutz J."/>
            <person name="Zhebentyayeva T."/>
            <person name="Kuelheim C."/>
            <person name="Coggeshall M."/>
            <person name="Heim C."/>
            <person name="Lasky J.R."/>
            <person name="Leites L."/>
            <person name="Islam-Faridi N."/>
            <person name="Romero-Severson J."/>
            <person name="DeLeo V.L."/>
            <person name="Lucas S.M."/>
            <person name="Lazic D."/>
            <person name="Gailing O."/>
            <person name="Carlson J."/>
            <person name="Staton M."/>
        </authorList>
    </citation>
    <scope>NUCLEOTIDE SEQUENCE [LARGE SCALE GENOMIC DNA]</scope>
    <source>
        <strain evidence="7">Pseudo-F2</strain>
    </source>
</reference>
<dbReference type="InterPro" id="IPR017930">
    <property type="entry name" value="Myb_dom"/>
</dbReference>
<organism evidence="7 8">
    <name type="scientific">Quercus rubra</name>
    <name type="common">Northern red oak</name>
    <name type="synonym">Quercus borealis</name>
    <dbReference type="NCBI Taxonomy" id="3512"/>
    <lineage>
        <taxon>Eukaryota</taxon>
        <taxon>Viridiplantae</taxon>
        <taxon>Streptophyta</taxon>
        <taxon>Embryophyta</taxon>
        <taxon>Tracheophyta</taxon>
        <taxon>Spermatophyta</taxon>
        <taxon>Magnoliopsida</taxon>
        <taxon>eudicotyledons</taxon>
        <taxon>Gunneridae</taxon>
        <taxon>Pentapetalae</taxon>
        <taxon>rosids</taxon>
        <taxon>fabids</taxon>
        <taxon>Fagales</taxon>
        <taxon>Fagaceae</taxon>
        <taxon>Quercus</taxon>
    </lineage>
</organism>
<keyword evidence="8" id="KW-1185">Reference proteome</keyword>
<evidence type="ECO:0000313" key="8">
    <source>
        <dbReference type="Proteomes" id="UP001324115"/>
    </source>
</evidence>
<dbReference type="EMBL" id="JAXUIC010000292">
    <property type="protein sequence ID" value="KAK4544821.1"/>
    <property type="molecule type" value="Genomic_DNA"/>
</dbReference>
<dbReference type="GO" id="GO:0042162">
    <property type="term" value="F:telomeric DNA binding"/>
    <property type="evidence" value="ECO:0007669"/>
    <property type="project" value="UniProtKB-ARBA"/>
</dbReference>
<dbReference type="InterPro" id="IPR001005">
    <property type="entry name" value="SANT/Myb"/>
</dbReference>
<evidence type="ECO:0000256" key="3">
    <source>
        <dbReference type="ARBA" id="ARBA00023242"/>
    </source>
</evidence>
<feature type="compositionally biased region" description="Basic and acidic residues" evidence="4">
    <location>
        <begin position="171"/>
        <end position="181"/>
    </location>
</feature>
<comment type="subcellular location">
    <subcellularLocation>
        <location evidence="1">Nucleus</location>
    </subcellularLocation>
</comment>
<dbReference type="InterPro" id="IPR009057">
    <property type="entry name" value="Homeodomain-like_sf"/>
</dbReference>
<dbReference type="PROSITE" id="PS50090">
    <property type="entry name" value="MYB_LIKE"/>
    <property type="match status" value="1"/>
</dbReference>
<feature type="region of interest" description="Disordered" evidence="4">
    <location>
        <begin position="171"/>
        <end position="196"/>
    </location>
</feature>
<dbReference type="PANTHER" id="PTHR21717:SF70">
    <property type="entry name" value="TELOMERE REPEAT-BINDING PROTEIN 2-RELATED"/>
    <property type="match status" value="1"/>
</dbReference>
<dbReference type="Pfam" id="PF23603">
    <property type="entry name" value="Ubiquitin_TPR1"/>
    <property type="match status" value="1"/>
</dbReference>
<evidence type="ECO:0000259" key="6">
    <source>
        <dbReference type="PROSITE" id="PS51294"/>
    </source>
</evidence>
<sequence length="579" mass="63877">MVLQRRLEYSFDGYQVPVVPRASRSVRGRGPIRKKCDGNQIRAFEILASVAGNILQESESSVQSNATGVKDQNHIFYTNSKGEREDEGRSIKKDPCEGENFDEKSFACVPGFQGHQKSNKLNEFCQAHDNISHKVGSASNTYDHSESSGWPPYFGDFYEGKVGGILESKLEDGPYRSRSGRDQSLTVAGSSEDPMELDREPLALVDSENGKKKPIYCNGRNFHIDERPQNIYPFKKRKFFNQSPISASDGGLHHEGVINFPNKRINGDNRSAAFGASSSVASQQVPHESKGCDVKLSIKSFKVPELFIEIPATATVGSLKRTVMEAVTAVLGDGLHVGILLQGKEIRDDNKSLLQTGISQVQKRHSLGFILEPGHTQITPPACTEHPSMVSGGKPRSLSRHLAPLTLQPGASYASPDCQLLNSGGSVERDLNIVPSLADSSTGNAMPETQALVAVPATSMEPLAVVPFDQKSHPEFVRRRIRRPFSVSEVEALVQAVEKLGTGRWRDVKLRAFDSAKHRTYVDLKDKWKTLVHTARISPHQRRGEPVPQELLDRVLAAHAYWSQHQARQQLKTAEALCS</sequence>
<proteinExistence type="predicted"/>
<evidence type="ECO:0000313" key="7">
    <source>
        <dbReference type="EMBL" id="KAK4544821.1"/>
    </source>
</evidence>
<evidence type="ECO:0000256" key="1">
    <source>
        <dbReference type="ARBA" id="ARBA00004123"/>
    </source>
</evidence>
<dbReference type="Gene3D" id="1.10.246.220">
    <property type="match status" value="1"/>
</dbReference>
<dbReference type="GO" id="GO:0005634">
    <property type="term" value="C:nucleus"/>
    <property type="evidence" value="ECO:0007669"/>
    <property type="project" value="UniProtKB-SubCell"/>
</dbReference>
<evidence type="ECO:0000256" key="2">
    <source>
        <dbReference type="ARBA" id="ARBA00023125"/>
    </source>
</evidence>
<dbReference type="Proteomes" id="UP001324115">
    <property type="component" value="Unassembled WGS sequence"/>
</dbReference>
<dbReference type="Pfam" id="PF00249">
    <property type="entry name" value="Myb_DNA-binding"/>
    <property type="match status" value="1"/>
</dbReference>
<dbReference type="SMART" id="SM00717">
    <property type="entry name" value="SANT"/>
    <property type="match status" value="1"/>
</dbReference>
<feature type="domain" description="HTH myb-type" evidence="6">
    <location>
        <begin position="479"/>
        <end position="536"/>
    </location>
</feature>
<gene>
    <name evidence="7" type="ORF">RGQ29_032978</name>
</gene>
<dbReference type="AlphaFoldDB" id="A0AAN7DU88"/>
<comment type="caution">
    <text evidence="7">The sequence shown here is derived from an EMBL/GenBank/DDBJ whole genome shotgun (WGS) entry which is preliminary data.</text>
</comment>
<evidence type="ECO:0000259" key="5">
    <source>
        <dbReference type="PROSITE" id="PS50090"/>
    </source>
</evidence>
<name>A0AAN7DU88_QUERU</name>
<keyword evidence="3" id="KW-0539">Nucleus</keyword>
<keyword evidence="2" id="KW-0238">DNA-binding</keyword>
<dbReference type="PROSITE" id="PS51294">
    <property type="entry name" value="HTH_MYB"/>
    <property type="match status" value="1"/>
</dbReference>